<keyword evidence="3" id="KW-1185">Reference proteome</keyword>
<protein>
    <submittedName>
        <fullName evidence="2">Uncharacterized protein</fullName>
    </submittedName>
</protein>
<reference evidence="2 3" key="1">
    <citation type="submission" date="2023-03" db="EMBL/GenBank/DDBJ databases">
        <title>WGS of Gossypium arboreum.</title>
        <authorList>
            <person name="Yu D."/>
        </authorList>
    </citation>
    <scope>NUCLEOTIDE SEQUENCE [LARGE SCALE GENOMIC DNA]</scope>
    <source>
        <tissue evidence="2">Leaf</tissue>
    </source>
</reference>
<organism evidence="2 3">
    <name type="scientific">Gossypium arboreum</name>
    <name type="common">Tree cotton</name>
    <name type="synonym">Gossypium nanking</name>
    <dbReference type="NCBI Taxonomy" id="29729"/>
    <lineage>
        <taxon>Eukaryota</taxon>
        <taxon>Viridiplantae</taxon>
        <taxon>Streptophyta</taxon>
        <taxon>Embryophyta</taxon>
        <taxon>Tracheophyta</taxon>
        <taxon>Spermatophyta</taxon>
        <taxon>Magnoliopsida</taxon>
        <taxon>eudicotyledons</taxon>
        <taxon>Gunneridae</taxon>
        <taxon>Pentapetalae</taxon>
        <taxon>rosids</taxon>
        <taxon>malvids</taxon>
        <taxon>Malvales</taxon>
        <taxon>Malvaceae</taxon>
        <taxon>Malvoideae</taxon>
        <taxon>Gossypium</taxon>
    </lineage>
</organism>
<dbReference type="EMBL" id="JARKNE010000007">
    <property type="protein sequence ID" value="KAK5818960.1"/>
    <property type="molecule type" value="Genomic_DNA"/>
</dbReference>
<comment type="caution">
    <text evidence="2">The sequence shown here is derived from an EMBL/GenBank/DDBJ whole genome shotgun (WGS) entry which is preliminary data.</text>
</comment>
<accession>A0ABR0PCP1</accession>
<keyword evidence="1" id="KW-0812">Transmembrane</keyword>
<feature type="transmembrane region" description="Helical" evidence="1">
    <location>
        <begin position="21"/>
        <end position="41"/>
    </location>
</feature>
<evidence type="ECO:0000256" key="1">
    <source>
        <dbReference type="SAM" id="Phobius"/>
    </source>
</evidence>
<sequence>MGCECKFVSSVCRALYGFVKLLAKGIVLSDWFCCFLILLGMDETLQGSSLHEKVNAELVLDGDVGVEDEINYDLCLVDKFLG</sequence>
<evidence type="ECO:0000313" key="2">
    <source>
        <dbReference type="EMBL" id="KAK5818960.1"/>
    </source>
</evidence>
<keyword evidence="1" id="KW-0472">Membrane</keyword>
<name>A0ABR0PCP1_GOSAR</name>
<keyword evidence="1" id="KW-1133">Transmembrane helix</keyword>
<gene>
    <name evidence="2" type="ORF">PVK06_023914</name>
</gene>
<proteinExistence type="predicted"/>
<dbReference type="Proteomes" id="UP001358586">
    <property type="component" value="Chromosome 7"/>
</dbReference>
<evidence type="ECO:0000313" key="3">
    <source>
        <dbReference type="Proteomes" id="UP001358586"/>
    </source>
</evidence>